<gene>
    <name evidence="2" type="ORF">J2X07_000441</name>
</gene>
<dbReference type="Pfam" id="PF00583">
    <property type="entry name" value="Acetyltransf_1"/>
    <property type="match status" value="1"/>
</dbReference>
<protein>
    <submittedName>
        <fullName evidence="2">Ribosomal protein S18 acetylase RimI-like enzyme</fullName>
    </submittedName>
</protein>
<reference evidence="2 3" key="1">
    <citation type="submission" date="2023-07" db="EMBL/GenBank/DDBJ databases">
        <title>Sorghum-associated microbial communities from plants grown in Nebraska, USA.</title>
        <authorList>
            <person name="Schachtman D."/>
        </authorList>
    </citation>
    <scope>NUCLEOTIDE SEQUENCE [LARGE SCALE GENOMIC DNA]</scope>
    <source>
        <strain evidence="2 3">BE211</strain>
    </source>
</reference>
<comment type="caution">
    <text evidence="2">The sequence shown here is derived from an EMBL/GenBank/DDBJ whole genome shotgun (WGS) entry which is preliminary data.</text>
</comment>
<sequence length="162" mass="18854">MSNLKIRQFEEDKDLLSISEYDLPEEQAIFTTIPSQVIETFKLDKWNQPYVVLADDDLAGFFVLYGDPSGNFYTDNKKAIVFKSFSIDLRHQKKGYALQTLEILPALIKEKYPDKDEILLTVHHTNTPAIHLYKKSAFLNKGIRYAGEYGEELVFHYEIKRD</sequence>
<proteinExistence type="predicted"/>
<keyword evidence="3" id="KW-1185">Reference proteome</keyword>
<name>A0ABU1TW93_9BACL</name>
<evidence type="ECO:0000313" key="2">
    <source>
        <dbReference type="EMBL" id="MDR7071466.1"/>
    </source>
</evidence>
<dbReference type="Proteomes" id="UP001258181">
    <property type="component" value="Unassembled WGS sequence"/>
</dbReference>
<dbReference type="Gene3D" id="3.40.630.30">
    <property type="match status" value="1"/>
</dbReference>
<evidence type="ECO:0000259" key="1">
    <source>
        <dbReference type="PROSITE" id="PS51186"/>
    </source>
</evidence>
<evidence type="ECO:0000313" key="3">
    <source>
        <dbReference type="Proteomes" id="UP001258181"/>
    </source>
</evidence>
<dbReference type="SUPFAM" id="SSF55729">
    <property type="entry name" value="Acyl-CoA N-acyltransferases (Nat)"/>
    <property type="match status" value="1"/>
</dbReference>
<dbReference type="RefSeq" id="WP_310256041.1">
    <property type="nucleotide sequence ID" value="NZ_JAVDWA010000001.1"/>
</dbReference>
<organism evidence="2 3">
    <name type="scientific">Fictibacillus barbaricus</name>
    <dbReference type="NCBI Taxonomy" id="182136"/>
    <lineage>
        <taxon>Bacteria</taxon>
        <taxon>Bacillati</taxon>
        <taxon>Bacillota</taxon>
        <taxon>Bacilli</taxon>
        <taxon>Bacillales</taxon>
        <taxon>Fictibacillaceae</taxon>
        <taxon>Fictibacillus</taxon>
    </lineage>
</organism>
<feature type="domain" description="N-acetyltransferase" evidence="1">
    <location>
        <begin position="4"/>
        <end position="162"/>
    </location>
</feature>
<dbReference type="InterPro" id="IPR000182">
    <property type="entry name" value="GNAT_dom"/>
</dbReference>
<accession>A0ABU1TW93</accession>
<dbReference type="InterPro" id="IPR016181">
    <property type="entry name" value="Acyl_CoA_acyltransferase"/>
</dbReference>
<dbReference type="EMBL" id="JAVDWA010000001">
    <property type="protein sequence ID" value="MDR7071466.1"/>
    <property type="molecule type" value="Genomic_DNA"/>
</dbReference>
<dbReference type="PROSITE" id="PS51186">
    <property type="entry name" value="GNAT"/>
    <property type="match status" value="1"/>
</dbReference>